<sequence length="149" mass="18142">MEKQFEKTGHNPEKFQEYIELEDQSGFYLEENPQKIYYYNKYGGWKDEIDNKTYYYTKDGLPLIDNILSDIDEQIIYINDQEIAQIEQNDELLDEFETEKDDDEDQDQDQNDNDLDEREMFAFFANQNMIKLWNLLFEKQLLKFVENII</sequence>
<protein>
    <submittedName>
        <fullName evidence="2">Uncharacterized protein</fullName>
    </submittedName>
</protein>
<evidence type="ECO:0000313" key="3">
    <source>
        <dbReference type="Proteomes" id="UP000008983"/>
    </source>
</evidence>
<dbReference type="GeneID" id="14909331"/>
<evidence type="ECO:0000313" key="2">
    <source>
        <dbReference type="EMBL" id="EGR33162.1"/>
    </source>
</evidence>
<accession>G0QNP3</accession>
<dbReference type="EMBL" id="GL983505">
    <property type="protein sequence ID" value="EGR33162.1"/>
    <property type="molecule type" value="Genomic_DNA"/>
</dbReference>
<organism evidence="2 3">
    <name type="scientific">Ichthyophthirius multifiliis</name>
    <name type="common">White spot disease agent</name>
    <name type="synonym">Ich</name>
    <dbReference type="NCBI Taxonomy" id="5932"/>
    <lineage>
        <taxon>Eukaryota</taxon>
        <taxon>Sar</taxon>
        <taxon>Alveolata</taxon>
        <taxon>Ciliophora</taxon>
        <taxon>Intramacronucleata</taxon>
        <taxon>Oligohymenophorea</taxon>
        <taxon>Hymenostomatida</taxon>
        <taxon>Ophryoglenina</taxon>
        <taxon>Ichthyophthirius</taxon>
    </lineage>
</organism>
<reference evidence="2 3" key="1">
    <citation type="submission" date="2011-07" db="EMBL/GenBank/DDBJ databases">
        <authorList>
            <person name="Coyne R."/>
            <person name="Brami D."/>
            <person name="Johnson J."/>
            <person name="Hostetler J."/>
            <person name="Hannick L."/>
            <person name="Clark T."/>
            <person name="Cassidy-Hanley D."/>
            <person name="Inman J."/>
        </authorList>
    </citation>
    <scope>NUCLEOTIDE SEQUENCE [LARGE SCALE GENOMIC DNA]</scope>
    <source>
        <strain evidence="2 3">G5</strain>
    </source>
</reference>
<keyword evidence="3" id="KW-1185">Reference proteome</keyword>
<dbReference type="Proteomes" id="UP000008983">
    <property type="component" value="Unassembled WGS sequence"/>
</dbReference>
<name>G0QNP3_ICHMU</name>
<dbReference type="eggNOG" id="ENOG502R2VB">
    <property type="taxonomic scope" value="Eukaryota"/>
</dbReference>
<feature type="region of interest" description="Disordered" evidence="1">
    <location>
        <begin position="89"/>
        <end position="112"/>
    </location>
</feature>
<dbReference type="InParanoid" id="G0QNP3"/>
<dbReference type="RefSeq" id="XP_004037148.1">
    <property type="nucleotide sequence ID" value="XM_004037100.1"/>
</dbReference>
<proteinExistence type="predicted"/>
<dbReference type="OrthoDB" id="291199at2759"/>
<dbReference type="AlphaFoldDB" id="G0QNP3"/>
<gene>
    <name evidence="2" type="ORF">IMG5_060550</name>
</gene>
<evidence type="ECO:0000256" key="1">
    <source>
        <dbReference type="SAM" id="MobiDB-lite"/>
    </source>
</evidence>